<evidence type="ECO:0000259" key="5">
    <source>
        <dbReference type="Pfam" id="PF00370"/>
    </source>
</evidence>
<comment type="caution">
    <text evidence="7">The sequence shown here is derived from an EMBL/GenBank/DDBJ whole genome shotgun (WGS) entry which is preliminary data.</text>
</comment>
<organism evidence="7">
    <name type="scientific">Boseongicola sp. SB0664_bin_43</name>
    <dbReference type="NCBI Taxonomy" id="2604844"/>
    <lineage>
        <taxon>Bacteria</taxon>
        <taxon>Pseudomonadati</taxon>
        <taxon>Pseudomonadota</taxon>
        <taxon>Alphaproteobacteria</taxon>
        <taxon>Rhodobacterales</taxon>
        <taxon>Paracoccaceae</taxon>
        <taxon>Boseongicola</taxon>
    </lineage>
</organism>
<dbReference type="PANTHER" id="PTHR43095">
    <property type="entry name" value="SUGAR KINASE"/>
    <property type="match status" value="1"/>
</dbReference>
<evidence type="ECO:0000256" key="3">
    <source>
        <dbReference type="ARBA" id="ARBA00022777"/>
    </source>
</evidence>
<keyword evidence="2 4" id="KW-0808">Transferase</keyword>
<dbReference type="Gene3D" id="3.30.420.40">
    <property type="match status" value="2"/>
</dbReference>
<dbReference type="InterPro" id="IPR043129">
    <property type="entry name" value="ATPase_NBD"/>
</dbReference>
<dbReference type="GO" id="GO:0016773">
    <property type="term" value="F:phosphotransferase activity, alcohol group as acceptor"/>
    <property type="evidence" value="ECO:0007669"/>
    <property type="project" value="InterPro"/>
</dbReference>
<evidence type="ECO:0000256" key="1">
    <source>
        <dbReference type="ARBA" id="ARBA00009156"/>
    </source>
</evidence>
<feature type="domain" description="Carbohydrate kinase FGGY N-terminal" evidence="5">
    <location>
        <begin position="5"/>
        <end position="248"/>
    </location>
</feature>
<evidence type="ECO:0000256" key="4">
    <source>
        <dbReference type="RuleBase" id="RU003733"/>
    </source>
</evidence>
<dbReference type="InterPro" id="IPR000577">
    <property type="entry name" value="Carb_kinase_FGGY"/>
</dbReference>
<dbReference type="EMBL" id="VXRY01000424">
    <property type="protein sequence ID" value="MXY34489.1"/>
    <property type="molecule type" value="Genomic_DNA"/>
</dbReference>
<dbReference type="SUPFAM" id="SSF53067">
    <property type="entry name" value="Actin-like ATPase domain"/>
    <property type="match status" value="2"/>
</dbReference>
<evidence type="ECO:0000313" key="7">
    <source>
        <dbReference type="EMBL" id="MXY34489.1"/>
    </source>
</evidence>
<sequence length="504" mass="54931">MTHTLGIDIGTYESKGALVCVRTGRIVAQAAHPHEMLVPRPGWAEHRPEEDWWDDTVRLIRQLLAESGIDPSDVAALAVSAIGPCMLPVDADGRPLMNGVLYGVDTRAEKEIAYLNAEIGEDRILDTCGNALTSQSVGPKVLWFRRNHPDLHARTHKILTSTSFITHRLTGEYAIDHYTAANFSPLYDVGEQGWSDALTGEITSLDRLPKLCWSSEIAGFVTAWAAAETGLAQGTPVTCGTIDAAAEAVSVGVCSPGDMMMMYGSTIFVIQVTGEPVRDPRLWYAPWLFPGQHASMAGLATSGTLTHWFRDHFARDLRRDEAFSRLASEAAESPPCANGLIVLPYFSGERTPIHDPRAKGVLFGLNLTHARGDIYRAMIEGVAMGTAHVIETYRDVGANPERILAVGGGTRNPLWLQSTSDFGDVSQIVSRVSVGASYGDAFLAALAVGQVELTDIAAWNPPAETVNPKRLALHDRHYRRFLRLYEQTKDIAAELSEDMEAADQ</sequence>
<protein>
    <submittedName>
        <fullName evidence="7">FGGY-family carbohydrate kinase</fullName>
    </submittedName>
</protein>
<dbReference type="Pfam" id="PF00370">
    <property type="entry name" value="FGGY_N"/>
    <property type="match status" value="1"/>
</dbReference>
<dbReference type="InterPro" id="IPR018484">
    <property type="entry name" value="FGGY_N"/>
</dbReference>
<dbReference type="Pfam" id="PF02782">
    <property type="entry name" value="FGGY_C"/>
    <property type="match status" value="1"/>
</dbReference>
<gene>
    <name evidence="7" type="ORF">F4Y60_10485</name>
</gene>
<keyword evidence="3 4" id="KW-0418">Kinase</keyword>
<dbReference type="InterPro" id="IPR050406">
    <property type="entry name" value="FGGY_Carb_Kinase"/>
</dbReference>
<dbReference type="PIRSF" id="PIRSF000538">
    <property type="entry name" value="GlpK"/>
    <property type="match status" value="1"/>
</dbReference>
<accession>A0A6B0Y403</accession>
<evidence type="ECO:0000259" key="6">
    <source>
        <dbReference type="Pfam" id="PF02782"/>
    </source>
</evidence>
<dbReference type="PROSITE" id="PS00445">
    <property type="entry name" value="FGGY_KINASES_2"/>
    <property type="match status" value="1"/>
</dbReference>
<dbReference type="PANTHER" id="PTHR43095:SF5">
    <property type="entry name" value="XYLULOSE KINASE"/>
    <property type="match status" value="1"/>
</dbReference>
<feature type="domain" description="Carbohydrate kinase FGGY C-terminal" evidence="6">
    <location>
        <begin position="260"/>
        <end position="447"/>
    </location>
</feature>
<dbReference type="InterPro" id="IPR018485">
    <property type="entry name" value="FGGY_C"/>
</dbReference>
<name>A0A6B0Y403_9RHOB</name>
<reference evidence="7" key="1">
    <citation type="submission" date="2019-09" db="EMBL/GenBank/DDBJ databases">
        <title>Characterisation of the sponge microbiome using genome-centric metagenomics.</title>
        <authorList>
            <person name="Engelberts J.P."/>
            <person name="Robbins S.J."/>
            <person name="De Goeij J.M."/>
            <person name="Aranda M."/>
            <person name="Bell S.C."/>
            <person name="Webster N.S."/>
        </authorList>
    </citation>
    <scope>NUCLEOTIDE SEQUENCE</scope>
    <source>
        <strain evidence="7">SB0664_bin_43</strain>
    </source>
</reference>
<dbReference type="CDD" id="cd07804">
    <property type="entry name" value="ASKHA_NBD_FGGY_RrXK-like"/>
    <property type="match status" value="1"/>
</dbReference>
<proteinExistence type="inferred from homology"/>
<dbReference type="AlphaFoldDB" id="A0A6B0Y403"/>
<dbReference type="GO" id="GO:0016301">
    <property type="term" value="F:kinase activity"/>
    <property type="evidence" value="ECO:0007669"/>
    <property type="project" value="UniProtKB-KW"/>
</dbReference>
<dbReference type="GO" id="GO:0005975">
    <property type="term" value="P:carbohydrate metabolic process"/>
    <property type="evidence" value="ECO:0007669"/>
    <property type="project" value="InterPro"/>
</dbReference>
<dbReference type="InterPro" id="IPR018483">
    <property type="entry name" value="Carb_kinase_FGGY_CS"/>
</dbReference>
<evidence type="ECO:0000256" key="2">
    <source>
        <dbReference type="ARBA" id="ARBA00022679"/>
    </source>
</evidence>
<comment type="similarity">
    <text evidence="1 4">Belongs to the FGGY kinase family.</text>
</comment>